<dbReference type="PANTHER" id="PTHR11412:SF136">
    <property type="entry name" value="CD109 ANTIGEN"/>
    <property type="match status" value="1"/>
</dbReference>
<keyword evidence="1" id="KW-0732">Signal</keyword>
<dbReference type="AlphaFoldDB" id="A0A1I8M4Q7"/>
<evidence type="ECO:0000313" key="4">
    <source>
        <dbReference type="EnsemblMetazoa" id="MDOA001203-PA"/>
    </source>
</evidence>
<sequence length="291" mass="32768">MNRKTIFALIFCILAVRLSKGKGSYIAVAPKTIRPNSEYAVSVTLPENTVPALAEVSITSPTYNASQTIEFEDYKTSVARFNTPPNLNNGTYTLKVRGLSGVEFFNSTDLIYENGDNAMEVVTEQPDETLKNITAKRFGPLKLNFKREVRRVANDRLIKINATEPIKYAIADVMANGKIVKHQYFNIGGEHTTDYITITPTTDMIPKANIFVYYIQNDTLIWRDLTMFFANTSDCENNNTEYHRLLLGNDEDNSELTTPTQLPGEQSGLLTLTDANYGTERKPQEVQTYCM</sequence>
<accession>A0A1I8M4Q7</accession>
<proteinExistence type="predicted"/>
<dbReference type="InterPro" id="IPR011625">
    <property type="entry name" value="A2M_N_BRD"/>
</dbReference>
<evidence type="ECO:0000256" key="2">
    <source>
        <dbReference type="ARBA" id="ARBA00022966"/>
    </source>
</evidence>
<dbReference type="VEuPathDB" id="VectorBase:MDOMA2_002593"/>
<dbReference type="eggNOG" id="KOG1366">
    <property type="taxonomic scope" value="Eukaryota"/>
</dbReference>
<dbReference type="InterPro" id="IPR050473">
    <property type="entry name" value="A2M/Complement_sys"/>
</dbReference>
<keyword evidence="2" id="KW-0882">Thioester bond</keyword>
<dbReference type="Gene3D" id="2.60.40.2950">
    <property type="match status" value="1"/>
</dbReference>
<evidence type="ECO:0000259" key="3">
    <source>
        <dbReference type="Pfam" id="PF07703"/>
    </source>
</evidence>
<dbReference type="VEuPathDB" id="VectorBase:MDOA001203"/>
<dbReference type="Pfam" id="PF07703">
    <property type="entry name" value="A2M_BRD"/>
    <property type="match status" value="1"/>
</dbReference>
<organism evidence="4">
    <name type="scientific">Musca domestica</name>
    <name type="common">House fly</name>
    <dbReference type="NCBI Taxonomy" id="7370"/>
    <lineage>
        <taxon>Eukaryota</taxon>
        <taxon>Metazoa</taxon>
        <taxon>Ecdysozoa</taxon>
        <taxon>Arthropoda</taxon>
        <taxon>Hexapoda</taxon>
        <taxon>Insecta</taxon>
        <taxon>Pterygota</taxon>
        <taxon>Neoptera</taxon>
        <taxon>Endopterygota</taxon>
        <taxon>Diptera</taxon>
        <taxon>Brachycera</taxon>
        <taxon>Muscomorpha</taxon>
        <taxon>Muscoidea</taxon>
        <taxon>Muscidae</taxon>
        <taxon>Musca</taxon>
    </lineage>
</organism>
<dbReference type="PANTHER" id="PTHR11412">
    <property type="entry name" value="MACROGLOBULIN / COMPLEMENT"/>
    <property type="match status" value="1"/>
</dbReference>
<feature type="domain" description="Alpha-2-macroglobulin bait region" evidence="3">
    <location>
        <begin position="158"/>
        <end position="227"/>
    </location>
</feature>
<dbReference type="EnsemblMetazoa" id="MDOA001203-RA">
    <property type="protein sequence ID" value="MDOA001203-PA"/>
    <property type="gene ID" value="MDOA001203"/>
</dbReference>
<name>A0A1I8M4Q7_MUSDO</name>
<evidence type="ECO:0000256" key="1">
    <source>
        <dbReference type="ARBA" id="ARBA00022729"/>
    </source>
</evidence>
<protein>
    <submittedName>
        <fullName evidence="4">A2M_N_2 domain-containing protein</fullName>
    </submittedName>
</protein>
<reference evidence="4" key="1">
    <citation type="submission" date="2020-05" db="UniProtKB">
        <authorList>
            <consortium name="EnsemblMetazoa"/>
        </authorList>
    </citation>
    <scope>IDENTIFICATION</scope>
    <source>
        <strain evidence="4">Aabys</strain>
    </source>
</reference>
<dbReference type="Gene3D" id="2.60.40.1930">
    <property type="match status" value="1"/>
</dbReference>